<reference evidence="4" key="2">
    <citation type="submission" date="2023-06" db="EMBL/GenBank/DDBJ databases">
        <authorList>
            <consortium name="Lawrence Berkeley National Laboratory"/>
            <person name="Haridas S."/>
            <person name="Hensen N."/>
            <person name="Bonometti L."/>
            <person name="Westerberg I."/>
            <person name="Brannstrom I.O."/>
            <person name="Guillou S."/>
            <person name="Cros-Aarteil S."/>
            <person name="Calhoun S."/>
            <person name="Kuo A."/>
            <person name="Mondo S."/>
            <person name="Pangilinan J."/>
            <person name="Riley R."/>
            <person name="Labutti K."/>
            <person name="Andreopoulos B."/>
            <person name="Lipzen A."/>
            <person name="Chen C."/>
            <person name="Yanf M."/>
            <person name="Daum C."/>
            <person name="Ng V."/>
            <person name="Clum A."/>
            <person name="Steindorff A."/>
            <person name="Ohm R."/>
            <person name="Martin F."/>
            <person name="Silar P."/>
            <person name="Natvig D."/>
            <person name="Lalanne C."/>
            <person name="Gautier V."/>
            <person name="Ament-Velasquez S.L."/>
            <person name="Kruys A."/>
            <person name="Hutchinson M.I."/>
            <person name="Powell A.J."/>
            <person name="Barry K."/>
            <person name="Miller A.N."/>
            <person name="Grigoriev I.V."/>
            <person name="Debuchy R."/>
            <person name="Gladieux P."/>
            <person name="Thoren M.H."/>
            <person name="Johannesson H."/>
        </authorList>
    </citation>
    <scope>NUCLEOTIDE SEQUENCE</scope>
    <source>
        <strain evidence="4">CBS 955.72</strain>
    </source>
</reference>
<organism evidence="4 5">
    <name type="scientific">Lasiosphaeria hispida</name>
    <dbReference type="NCBI Taxonomy" id="260671"/>
    <lineage>
        <taxon>Eukaryota</taxon>
        <taxon>Fungi</taxon>
        <taxon>Dikarya</taxon>
        <taxon>Ascomycota</taxon>
        <taxon>Pezizomycotina</taxon>
        <taxon>Sordariomycetes</taxon>
        <taxon>Sordariomycetidae</taxon>
        <taxon>Sordariales</taxon>
        <taxon>Lasiosphaeriaceae</taxon>
        <taxon>Lasiosphaeria</taxon>
    </lineage>
</organism>
<dbReference type="Proteomes" id="UP001275084">
    <property type="component" value="Unassembled WGS sequence"/>
</dbReference>
<name>A0AAJ0HIP3_9PEZI</name>
<evidence type="ECO:0000313" key="5">
    <source>
        <dbReference type="Proteomes" id="UP001275084"/>
    </source>
</evidence>
<feature type="transmembrane region" description="Helical" evidence="3">
    <location>
        <begin position="883"/>
        <end position="900"/>
    </location>
</feature>
<protein>
    <submittedName>
        <fullName evidence="4">Uncharacterized protein</fullName>
    </submittedName>
</protein>
<keyword evidence="3" id="KW-0472">Membrane</keyword>
<gene>
    <name evidence="4" type="ORF">B0T25DRAFT_607256</name>
</gene>
<keyword evidence="3" id="KW-0812">Transmembrane</keyword>
<keyword evidence="5" id="KW-1185">Reference proteome</keyword>
<feature type="transmembrane region" description="Helical" evidence="3">
    <location>
        <begin position="849"/>
        <end position="871"/>
    </location>
</feature>
<feature type="compositionally biased region" description="Polar residues" evidence="2">
    <location>
        <begin position="634"/>
        <end position="650"/>
    </location>
</feature>
<feature type="region of interest" description="Disordered" evidence="2">
    <location>
        <begin position="1"/>
        <end position="48"/>
    </location>
</feature>
<dbReference type="EMBL" id="JAUIQD010000004">
    <property type="protein sequence ID" value="KAK3353160.1"/>
    <property type="molecule type" value="Genomic_DNA"/>
</dbReference>
<feature type="region of interest" description="Disordered" evidence="2">
    <location>
        <begin position="399"/>
        <end position="441"/>
    </location>
</feature>
<evidence type="ECO:0000256" key="3">
    <source>
        <dbReference type="SAM" id="Phobius"/>
    </source>
</evidence>
<evidence type="ECO:0000256" key="1">
    <source>
        <dbReference type="SAM" id="Coils"/>
    </source>
</evidence>
<feature type="compositionally biased region" description="Polar residues" evidence="2">
    <location>
        <begin position="166"/>
        <end position="182"/>
    </location>
</feature>
<feature type="compositionally biased region" description="Polar residues" evidence="2">
    <location>
        <begin position="678"/>
        <end position="707"/>
    </location>
</feature>
<sequence length="905" mass="98763">MATTTSFPLSRPPRTPHDNLQTSPGKAPKSPQAPKGKDLDSPPSPGRKALAVSVTSFFSKLRPSKRPERGCTVRNVVPASVSWDYQEQHESLTLQQSAPGTARGERRISTGSLDNRDSDTIPAGRWRTPISIPQRAKSLNARTVARPLATATKLPGSRALRAAAASTETENTVPLSAVNTPQLRRRRKPVPLTVCTQKTQEHTATVSSRARELFLAKQEARRQRRSLKESGDFLGVTGVNPYTGEMDVITPTTSSEEAAGSSSAAVNNPHLAELAQKIQDARSEYELAKREAQFKREQERLDKVARKKEAIRLAQQRIQWRHEPGQWSSVAEPQLSPIAQSTQSQRSAVAACESESTTIHRSPDSLSFLGMGAAATTAMNALPPSLNGRRRRRRIVAATEPLSSVSELPEHQHGASTSGSDEDSSASPVTPSPPPKTKTLRLQFPPLIPRRLRHCENCQAPEQVLKLELENQNPAELWATTLLRDLNHLGDSMEETSSTQMVRAWDSLVRQHNVKEQKMLAYASTPTTTTIGYERGRFHRTDAGHGYGESIERSREVAPLMITAAPQQTPPTLSTSTLKNACSGRQVSPKQKRWSSWPSLASLNRISCPGLGPTLHIMMGNRLVAIVTPVDSTAPITGQRSDTISGSQEVPTPDYERSSRHVSLGDYHQREMRKTMRKGNSATEHQRGTSSPIYTSTYRPSPPSTRLKSPVLEKTDLGRAMAKGAARTAFAHRVLGAILVKPARSPPGEEAVSQQEGGNEAHATPGKLVEISKSGSESGSEDIEGRSDRAGITPELERLAAVAAVAAVWIRAALSMVGQAVFAYWKLVQPVFDGDSKLRKRVGKQQATWGDFAMCALAVAFLFLALTIGLWVGRGVVWMVEDFGWLARWGGGCLVMVLLLPEMYL</sequence>
<evidence type="ECO:0000313" key="4">
    <source>
        <dbReference type="EMBL" id="KAK3353160.1"/>
    </source>
</evidence>
<accession>A0AAJ0HIP3</accession>
<feature type="region of interest" description="Disordered" evidence="2">
    <location>
        <begin position="161"/>
        <end position="185"/>
    </location>
</feature>
<feature type="region of interest" description="Disordered" evidence="2">
    <location>
        <begin position="742"/>
        <end position="766"/>
    </location>
</feature>
<comment type="caution">
    <text evidence="4">The sequence shown here is derived from an EMBL/GenBank/DDBJ whole genome shotgun (WGS) entry which is preliminary data.</text>
</comment>
<evidence type="ECO:0000256" key="2">
    <source>
        <dbReference type="SAM" id="MobiDB-lite"/>
    </source>
</evidence>
<keyword evidence="1" id="KW-0175">Coiled coil</keyword>
<keyword evidence="3" id="KW-1133">Transmembrane helix</keyword>
<reference evidence="4" key="1">
    <citation type="journal article" date="2023" name="Mol. Phylogenet. Evol.">
        <title>Genome-scale phylogeny and comparative genomics of the fungal order Sordariales.</title>
        <authorList>
            <person name="Hensen N."/>
            <person name="Bonometti L."/>
            <person name="Westerberg I."/>
            <person name="Brannstrom I.O."/>
            <person name="Guillou S."/>
            <person name="Cros-Aarteil S."/>
            <person name="Calhoun S."/>
            <person name="Haridas S."/>
            <person name="Kuo A."/>
            <person name="Mondo S."/>
            <person name="Pangilinan J."/>
            <person name="Riley R."/>
            <person name="LaButti K."/>
            <person name="Andreopoulos B."/>
            <person name="Lipzen A."/>
            <person name="Chen C."/>
            <person name="Yan M."/>
            <person name="Daum C."/>
            <person name="Ng V."/>
            <person name="Clum A."/>
            <person name="Steindorff A."/>
            <person name="Ohm R.A."/>
            <person name="Martin F."/>
            <person name="Silar P."/>
            <person name="Natvig D.O."/>
            <person name="Lalanne C."/>
            <person name="Gautier V."/>
            <person name="Ament-Velasquez S.L."/>
            <person name="Kruys A."/>
            <person name="Hutchinson M.I."/>
            <person name="Powell A.J."/>
            <person name="Barry K."/>
            <person name="Miller A.N."/>
            <person name="Grigoriev I.V."/>
            <person name="Debuchy R."/>
            <person name="Gladieux P."/>
            <person name="Hiltunen Thoren M."/>
            <person name="Johannesson H."/>
        </authorList>
    </citation>
    <scope>NUCLEOTIDE SEQUENCE</scope>
    <source>
        <strain evidence="4">CBS 955.72</strain>
    </source>
</reference>
<proteinExistence type="predicted"/>
<feature type="coiled-coil region" evidence="1">
    <location>
        <begin position="271"/>
        <end position="307"/>
    </location>
</feature>
<feature type="compositionally biased region" description="Low complexity" evidence="2">
    <location>
        <begin position="414"/>
        <end position="429"/>
    </location>
</feature>
<feature type="compositionally biased region" description="Basic and acidic residues" evidence="2">
    <location>
        <begin position="103"/>
        <end position="119"/>
    </location>
</feature>
<feature type="region of interest" description="Disordered" evidence="2">
    <location>
        <begin position="634"/>
        <end position="711"/>
    </location>
</feature>
<dbReference type="AlphaFoldDB" id="A0AAJ0HIP3"/>
<feature type="region of interest" description="Disordered" evidence="2">
    <location>
        <begin position="91"/>
        <end position="119"/>
    </location>
</feature>